<feature type="coiled-coil region" evidence="1">
    <location>
        <begin position="85"/>
        <end position="199"/>
    </location>
</feature>
<organism evidence="3 4">
    <name type="scientific">Durusdinium trenchii</name>
    <dbReference type="NCBI Taxonomy" id="1381693"/>
    <lineage>
        <taxon>Eukaryota</taxon>
        <taxon>Sar</taxon>
        <taxon>Alveolata</taxon>
        <taxon>Dinophyceae</taxon>
        <taxon>Suessiales</taxon>
        <taxon>Symbiodiniaceae</taxon>
        <taxon>Durusdinium</taxon>
    </lineage>
</organism>
<dbReference type="Proteomes" id="UP001642484">
    <property type="component" value="Unassembled WGS sequence"/>
</dbReference>
<sequence>MPPVPPAPPTASTPGGAGALSTLRSTPTQRCYSQQHRVAVNAEGRFLAHWDEFVEHRKEVQAKLEEAFEMASERREAGLRLAILCQQLETKVERLARQSKDQLSNGEILEDRLSSQAKSVEACKEAIEVLRDKIQRQVQDLNASLVSVKTELSEEVEKQHQSLQEAMRRGDRCLAEEFFRKLQETSEKLSGNMQVLEDALASFVQQTRVQLADLTEQQQVSKDVSLKLAAECSKMEAQITSLQEDVGAQTLRIDAAEAGSLEQVRQLQALEFKFTKLQDTFARFDGRAAAAEEAAKQRAAQVLEQIREAKDQSAAALLRARSELMDSIAEASSAMKNESKEALRAAESTMASDLQALREEHRKSFTSNVERQQLLVDELRVEITEAVEQSRSNGRDLLALIEELQGQFLELRTESRRSWEEMAARVRAENQANVEDFKAQLRTLRLELGEARKASKVSAEELRSLLDESSASWRRSLVDASALTAKAQTAADEANAECARLHSLVEASCEEKVVAASAAWRQALQEQRLEVMKQLDPIKEKLSEVAATMHTSRRTEAELGSHFERLLVTTEELCAGQEALSAQGADTAQSLNDLRTEIRNVGSSQELNVKPLASPRILRRNHESGRLELFDSVRGSFGAETLLRSPDEPTSHDAAKLVNTSRSLQSSPEKSHVQSADVGAFSRLGELRRRLAAPVTRAQPSLTEPTTGGPRVGSTLDATGRHLARRAFV</sequence>
<reference evidence="3 4" key="1">
    <citation type="submission" date="2024-02" db="EMBL/GenBank/DDBJ databases">
        <authorList>
            <person name="Chen Y."/>
            <person name="Shah S."/>
            <person name="Dougan E. K."/>
            <person name="Thang M."/>
            <person name="Chan C."/>
        </authorList>
    </citation>
    <scope>NUCLEOTIDE SEQUENCE [LARGE SCALE GENOMIC DNA]</scope>
</reference>
<keyword evidence="1" id="KW-0175">Coiled coil</keyword>
<feature type="coiled-coil region" evidence="1">
    <location>
        <begin position="427"/>
        <end position="454"/>
    </location>
</feature>
<feature type="region of interest" description="Disordered" evidence="2">
    <location>
        <begin position="1"/>
        <end position="23"/>
    </location>
</feature>
<evidence type="ECO:0000313" key="4">
    <source>
        <dbReference type="Proteomes" id="UP001642484"/>
    </source>
</evidence>
<accession>A0ABP0NS58</accession>
<comment type="caution">
    <text evidence="3">The sequence shown here is derived from an EMBL/GenBank/DDBJ whole genome shotgun (WGS) entry which is preliminary data.</text>
</comment>
<feature type="compositionally biased region" description="Pro residues" evidence="2">
    <location>
        <begin position="1"/>
        <end position="11"/>
    </location>
</feature>
<protein>
    <submittedName>
        <fullName evidence="3">Uncharacterized protein</fullName>
    </submittedName>
</protein>
<dbReference type="EMBL" id="CAXAMN010022028">
    <property type="protein sequence ID" value="CAK9065629.1"/>
    <property type="molecule type" value="Genomic_DNA"/>
</dbReference>
<evidence type="ECO:0000256" key="1">
    <source>
        <dbReference type="SAM" id="Coils"/>
    </source>
</evidence>
<keyword evidence="4" id="KW-1185">Reference proteome</keyword>
<proteinExistence type="predicted"/>
<feature type="region of interest" description="Disordered" evidence="2">
    <location>
        <begin position="692"/>
        <end position="718"/>
    </location>
</feature>
<evidence type="ECO:0000256" key="2">
    <source>
        <dbReference type="SAM" id="MobiDB-lite"/>
    </source>
</evidence>
<gene>
    <name evidence="3" type="ORF">CCMP2556_LOCUS32254</name>
</gene>
<name>A0ABP0NS58_9DINO</name>
<evidence type="ECO:0000313" key="3">
    <source>
        <dbReference type="EMBL" id="CAK9065629.1"/>
    </source>
</evidence>